<dbReference type="RefSeq" id="WP_129220305.1">
    <property type="nucleotide sequence ID" value="NZ_QYBC01000013.1"/>
</dbReference>
<dbReference type="Proteomes" id="UP000289411">
    <property type="component" value="Unassembled WGS sequence"/>
</dbReference>
<evidence type="ECO:0000313" key="2">
    <source>
        <dbReference type="Proteomes" id="UP000289411"/>
    </source>
</evidence>
<dbReference type="InterPro" id="IPR036412">
    <property type="entry name" value="HAD-like_sf"/>
</dbReference>
<dbReference type="SFLD" id="SFLDG01132">
    <property type="entry name" value="C1.5.3:_5'-Nucleotidase_Like"/>
    <property type="match status" value="1"/>
</dbReference>
<dbReference type="Pfam" id="PF00702">
    <property type="entry name" value="Hydrolase"/>
    <property type="match status" value="1"/>
</dbReference>
<reference evidence="1 2" key="2">
    <citation type="submission" date="2019-02" db="EMBL/GenBank/DDBJ databases">
        <title>'Lichenibacterium ramalinii' gen. nov. sp. nov., 'Lichenibacterium minor' gen. nov. sp. nov.</title>
        <authorList>
            <person name="Pankratov T."/>
        </authorList>
    </citation>
    <scope>NUCLEOTIDE SEQUENCE [LARGE SCALE GENOMIC DNA]</scope>
    <source>
        <strain evidence="1 2">RmlP001</strain>
    </source>
</reference>
<dbReference type="Gene3D" id="1.10.150.450">
    <property type="match status" value="1"/>
</dbReference>
<dbReference type="AlphaFoldDB" id="A0A4Q2REG1"/>
<dbReference type="InterPro" id="IPR010237">
    <property type="entry name" value="Pyr-5-nucltdase"/>
</dbReference>
<sequence>MASRPRLPASVRARFAHVDTWVFDLDNTLYPAGSAVWPAIDERITRWLADLMGIDGLTARGLQKYYYRRYGTTLKGLMEDHAVAPEAFLSFVHDIDRSSLAPNPALVEAVAALPGRKLILTNGSKDHALRTTERLGFAAGGFEAVFDIVSADLVPKPEAAAYERFFLLHDVDPRRAAMFEDLGKNLVVPHARGMATVLVVPPTTAEDGREPWERLGADASHVDAATDDLAAFLVGLELGIVRGT</sequence>
<reference evidence="1 2" key="1">
    <citation type="submission" date="2018-09" db="EMBL/GenBank/DDBJ databases">
        <authorList>
            <person name="Grouzdev D.S."/>
            <person name="Krutkina M.S."/>
        </authorList>
    </citation>
    <scope>NUCLEOTIDE SEQUENCE [LARGE SCALE GENOMIC DNA]</scope>
    <source>
        <strain evidence="1 2">RmlP001</strain>
    </source>
</reference>
<dbReference type="PANTHER" id="PTHR12725">
    <property type="entry name" value="HALOACID DEHALOGENASE-LIKE HYDROLASE"/>
    <property type="match status" value="1"/>
</dbReference>
<dbReference type="OrthoDB" id="9803141at2"/>
<keyword evidence="2" id="KW-1185">Reference proteome</keyword>
<name>A0A4Q2REG1_9HYPH</name>
<dbReference type="NCBIfam" id="TIGR01993">
    <property type="entry name" value="Pyr-5-nucltdase"/>
    <property type="match status" value="1"/>
</dbReference>
<dbReference type="InterPro" id="IPR023214">
    <property type="entry name" value="HAD_sf"/>
</dbReference>
<dbReference type="Gene3D" id="3.40.50.1000">
    <property type="entry name" value="HAD superfamily/HAD-like"/>
    <property type="match status" value="1"/>
</dbReference>
<dbReference type="SFLD" id="SFLDS00003">
    <property type="entry name" value="Haloacid_Dehalogenase"/>
    <property type="match status" value="1"/>
</dbReference>
<comment type="caution">
    <text evidence="1">The sequence shown here is derived from an EMBL/GenBank/DDBJ whole genome shotgun (WGS) entry which is preliminary data.</text>
</comment>
<dbReference type="SFLD" id="SFLDG01129">
    <property type="entry name" value="C1.5:_HAD__Beta-PGM__Phosphata"/>
    <property type="match status" value="1"/>
</dbReference>
<protein>
    <submittedName>
        <fullName evidence="1">Pyrimidine 5'-nucleotidase</fullName>
    </submittedName>
</protein>
<evidence type="ECO:0000313" key="1">
    <source>
        <dbReference type="EMBL" id="RYB03737.1"/>
    </source>
</evidence>
<dbReference type="EMBL" id="QYBC01000013">
    <property type="protein sequence ID" value="RYB03737.1"/>
    <property type="molecule type" value="Genomic_DNA"/>
</dbReference>
<gene>
    <name evidence="1" type="ORF">D3272_15935</name>
</gene>
<proteinExistence type="predicted"/>
<dbReference type="PANTHER" id="PTHR12725:SF117">
    <property type="entry name" value="HALOACID DEHALOGENASE-LIKE HYDROLASE"/>
    <property type="match status" value="1"/>
</dbReference>
<organism evidence="1 2">
    <name type="scientific">Lichenibacterium ramalinae</name>
    <dbReference type="NCBI Taxonomy" id="2316527"/>
    <lineage>
        <taxon>Bacteria</taxon>
        <taxon>Pseudomonadati</taxon>
        <taxon>Pseudomonadota</taxon>
        <taxon>Alphaproteobacteria</taxon>
        <taxon>Hyphomicrobiales</taxon>
        <taxon>Lichenihabitantaceae</taxon>
        <taxon>Lichenibacterium</taxon>
    </lineage>
</organism>
<dbReference type="SUPFAM" id="SSF56784">
    <property type="entry name" value="HAD-like"/>
    <property type="match status" value="1"/>
</dbReference>
<accession>A0A4Q2REG1</accession>